<evidence type="ECO:0000313" key="13">
    <source>
        <dbReference type="EMBL" id="GMI34328.1"/>
    </source>
</evidence>
<evidence type="ECO:0000259" key="12">
    <source>
        <dbReference type="Pfam" id="PF03600"/>
    </source>
</evidence>
<dbReference type="GO" id="GO:0006814">
    <property type="term" value="P:sodium ion transport"/>
    <property type="evidence" value="ECO:0007669"/>
    <property type="project" value="UniProtKB-KW"/>
</dbReference>
<evidence type="ECO:0000256" key="10">
    <source>
        <dbReference type="ARBA" id="ARBA00025753"/>
    </source>
</evidence>
<dbReference type="NCBIfam" id="NF038006">
    <property type="entry name" value="NhaD_1"/>
    <property type="match status" value="1"/>
</dbReference>
<evidence type="ECO:0000256" key="8">
    <source>
        <dbReference type="ARBA" id="ARBA00023136"/>
    </source>
</evidence>
<feature type="transmembrane region" description="Helical" evidence="11">
    <location>
        <begin position="680"/>
        <end position="704"/>
    </location>
</feature>
<dbReference type="InterPro" id="IPR046342">
    <property type="entry name" value="CBS_dom_sf"/>
</dbReference>
<keyword evidence="4 11" id="KW-0812">Transmembrane</keyword>
<comment type="caution">
    <text evidence="13">The sequence shown here is derived from an EMBL/GenBank/DDBJ whole genome shotgun (WGS) entry which is preliminary data.</text>
</comment>
<dbReference type="PANTHER" id="PTHR43269:SF2">
    <property type="entry name" value="SODIUM_PROTON ANTIPORTER 1-RELATED"/>
    <property type="match status" value="1"/>
</dbReference>
<dbReference type="PANTHER" id="PTHR43269">
    <property type="entry name" value="SODIUM/PROTON ANTIPORTER 1-RELATED"/>
    <property type="match status" value="1"/>
</dbReference>
<sequence length="755" mass="80336">MNKYNTYNAFTTHTATTTTTTTTLKSSREQEEIPTLITSSQSTLTPPGFGFDASARRIVEGQPGGDLGFVNCYTDELITDVVGRMYTPSGAISGVALVYNRDEQFRGVFTEKDYVVWSGSRDEKGENLEEVIEGSLGEKGTVGEWCTDAEKLITCPETSKSGAMLTQMKESNIRHLIVTRGSEVGPKVTSKDDIVGVVSMRRIMNIVVEDERLSVKALTTKYPTLVSGYNPVVAIKEEQKSYANKLASDEGVGKRDFIRASVAVTLLAACGVFLSQSSWLHENAQLGMIGIFTLGYVGIIFEELFELNKAAVAMLMSTALWVTYADFYNSPTGEATGQVLEQLKEQLAEVSDICFFLLAASTIVEVVDAHQGFKVVTNAIKTDDKKELFWIIGFLTFFLSSILNNLTVTIVMVSLLRKIIPDETDRRLFGAMVVVAANAGGVWTPIGDVTTTMLWINHNLSTIPTVTELFLPSLVCLVGSLAFLVGQVSPGNVDRSAVGPSPTALAPRGKLVFGTGIASLLAVPVFSELTGLPPYLAMLTGLGAVWTLTDAIHMGDEEQEGLKVPAALSKLDTSGILFFLGILMSIGVLDKSGLLKDLAVFLNENLPGQEIIATVIGIASALIDNVPLVAATMGMYDLSEYGTDDSLWQLIALCAGTGGSILVIGSASGVALMGMEKVDFIWYAKNVSAGAAVGYFMGIATYLAQSAILKGPGLGGLLGNIGERVGDWNGIGVGVANAIDVVGNTIDAVGSAGIM</sequence>
<keyword evidence="2" id="KW-0813">Transport</keyword>
<dbReference type="InterPro" id="IPR045016">
    <property type="entry name" value="NhaD-like"/>
</dbReference>
<proteinExistence type="inferred from homology"/>
<dbReference type="GO" id="GO:0015297">
    <property type="term" value="F:antiporter activity"/>
    <property type="evidence" value="ECO:0007669"/>
    <property type="project" value="UniProtKB-KW"/>
</dbReference>
<name>A0A9W7L6R2_9STRA</name>
<feature type="transmembrane region" description="Helical" evidence="11">
    <location>
        <begin position="532"/>
        <end position="552"/>
    </location>
</feature>
<evidence type="ECO:0000256" key="5">
    <source>
        <dbReference type="ARBA" id="ARBA00022989"/>
    </source>
</evidence>
<feature type="transmembrane region" description="Helical" evidence="11">
    <location>
        <begin position="509"/>
        <end position="526"/>
    </location>
</feature>
<evidence type="ECO:0000256" key="2">
    <source>
        <dbReference type="ARBA" id="ARBA00022448"/>
    </source>
</evidence>
<dbReference type="AlphaFoldDB" id="A0A9W7L6R2"/>
<feature type="transmembrane region" description="Helical" evidence="11">
    <location>
        <begin position="388"/>
        <end position="416"/>
    </location>
</feature>
<comment type="subcellular location">
    <subcellularLocation>
        <location evidence="1">Membrane</location>
        <topology evidence="1">Multi-pass membrane protein</topology>
    </subcellularLocation>
</comment>
<dbReference type="Gene3D" id="3.10.580.10">
    <property type="entry name" value="CBS-domain"/>
    <property type="match status" value="1"/>
</dbReference>
<evidence type="ECO:0000256" key="9">
    <source>
        <dbReference type="ARBA" id="ARBA00023201"/>
    </source>
</evidence>
<dbReference type="OrthoDB" id="2865258at2759"/>
<keyword evidence="6" id="KW-0915">Sodium</keyword>
<protein>
    <recommendedName>
        <fullName evidence="12">Citrate transporter-like domain-containing protein</fullName>
    </recommendedName>
</protein>
<evidence type="ECO:0000256" key="4">
    <source>
        <dbReference type="ARBA" id="ARBA00022692"/>
    </source>
</evidence>
<dbReference type="GO" id="GO:0016020">
    <property type="term" value="C:membrane"/>
    <property type="evidence" value="ECO:0007669"/>
    <property type="project" value="UniProtKB-SubCell"/>
</dbReference>
<evidence type="ECO:0000256" key="7">
    <source>
        <dbReference type="ARBA" id="ARBA00023065"/>
    </source>
</evidence>
<organism evidence="13 14">
    <name type="scientific">Triparma columacea</name>
    <dbReference type="NCBI Taxonomy" id="722753"/>
    <lineage>
        <taxon>Eukaryota</taxon>
        <taxon>Sar</taxon>
        <taxon>Stramenopiles</taxon>
        <taxon>Ochrophyta</taxon>
        <taxon>Bolidophyceae</taxon>
        <taxon>Parmales</taxon>
        <taxon>Triparmaceae</taxon>
        <taxon>Triparma</taxon>
    </lineage>
</organism>
<comment type="similarity">
    <text evidence="10">Belongs to the NhaD Na(+)/H(+) (TC 2.A.62) antiporter family.</text>
</comment>
<evidence type="ECO:0000256" key="11">
    <source>
        <dbReference type="SAM" id="Phobius"/>
    </source>
</evidence>
<feature type="transmembrane region" description="Helical" evidence="11">
    <location>
        <begin position="573"/>
        <end position="591"/>
    </location>
</feature>
<dbReference type="SUPFAM" id="SSF54631">
    <property type="entry name" value="CBS-domain pair"/>
    <property type="match status" value="1"/>
</dbReference>
<accession>A0A9W7L6R2</accession>
<keyword evidence="7" id="KW-0406">Ion transport</keyword>
<feature type="transmembrane region" description="Helical" evidence="11">
    <location>
        <begin position="286"/>
        <end position="305"/>
    </location>
</feature>
<evidence type="ECO:0000313" key="14">
    <source>
        <dbReference type="Proteomes" id="UP001165065"/>
    </source>
</evidence>
<dbReference type="Proteomes" id="UP001165065">
    <property type="component" value="Unassembled WGS sequence"/>
</dbReference>
<feature type="transmembrane region" description="Helical" evidence="11">
    <location>
        <begin position="650"/>
        <end position="674"/>
    </location>
</feature>
<dbReference type="InterPro" id="IPR004680">
    <property type="entry name" value="Cit_transptr-like_dom"/>
</dbReference>
<evidence type="ECO:0000256" key="3">
    <source>
        <dbReference type="ARBA" id="ARBA00022449"/>
    </source>
</evidence>
<feature type="transmembrane region" description="Helical" evidence="11">
    <location>
        <begin position="469"/>
        <end position="488"/>
    </location>
</feature>
<feature type="transmembrane region" description="Helical" evidence="11">
    <location>
        <begin position="611"/>
        <end position="638"/>
    </location>
</feature>
<keyword evidence="5 11" id="KW-1133">Transmembrane helix</keyword>
<feature type="domain" description="Citrate transporter-like" evidence="12">
    <location>
        <begin position="296"/>
        <end position="656"/>
    </location>
</feature>
<evidence type="ECO:0000256" key="6">
    <source>
        <dbReference type="ARBA" id="ARBA00023053"/>
    </source>
</evidence>
<keyword evidence="9" id="KW-0739">Sodium transport</keyword>
<evidence type="ECO:0000256" key="1">
    <source>
        <dbReference type="ARBA" id="ARBA00004141"/>
    </source>
</evidence>
<keyword evidence="3" id="KW-0050">Antiport</keyword>
<feature type="transmembrane region" description="Helical" evidence="11">
    <location>
        <begin position="257"/>
        <end position="274"/>
    </location>
</feature>
<dbReference type="Pfam" id="PF03600">
    <property type="entry name" value="CitMHS"/>
    <property type="match status" value="1"/>
</dbReference>
<dbReference type="EMBL" id="BRYA01000856">
    <property type="protein sequence ID" value="GMI34328.1"/>
    <property type="molecule type" value="Genomic_DNA"/>
</dbReference>
<keyword evidence="14" id="KW-1185">Reference proteome</keyword>
<gene>
    <name evidence="13" type="ORF">TrCOL_g13126</name>
</gene>
<feature type="transmembrane region" description="Helical" evidence="11">
    <location>
        <begin position="428"/>
        <end position="446"/>
    </location>
</feature>
<keyword evidence="8 11" id="KW-0472">Membrane</keyword>
<reference evidence="14" key="1">
    <citation type="journal article" date="2023" name="Commun. Biol.">
        <title>Genome analysis of Parmales, the sister group of diatoms, reveals the evolutionary specialization of diatoms from phago-mixotrophs to photoautotrophs.</title>
        <authorList>
            <person name="Ban H."/>
            <person name="Sato S."/>
            <person name="Yoshikawa S."/>
            <person name="Yamada K."/>
            <person name="Nakamura Y."/>
            <person name="Ichinomiya M."/>
            <person name="Sato N."/>
            <person name="Blanc-Mathieu R."/>
            <person name="Endo H."/>
            <person name="Kuwata A."/>
            <person name="Ogata H."/>
        </authorList>
    </citation>
    <scope>NUCLEOTIDE SEQUENCE [LARGE SCALE GENOMIC DNA]</scope>
</reference>